<protein>
    <submittedName>
        <fullName evidence="1">Spermatid-specific manchette-related protein 1</fullName>
    </submittedName>
</protein>
<dbReference type="Proteomes" id="UP001474421">
    <property type="component" value="Unassembled WGS sequence"/>
</dbReference>
<keyword evidence="2" id="KW-1185">Reference proteome</keyword>
<dbReference type="Pfam" id="PF15181">
    <property type="entry name" value="SMRP1"/>
    <property type="match status" value="1"/>
</dbReference>
<dbReference type="PANTHER" id="PTHR35664">
    <property type="entry name" value="SPERMATID-SPECIFIC MANCHETTE-RELATED PROTEIN 1"/>
    <property type="match status" value="1"/>
</dbReference>
<reference evidence="1 2" key="1">
    <citation type="journal article" date="2024" name="Proc. Natl. Acad. Sci. U.S.A.">
        <title>The genetic regulatory architecture and epigenomic basis for age-related changes in rattlesnake venom.</title>
        <authorList>
            <person name="Hogan M.P."/>
            <person name="Holding M.L."/>
            <person name="Nystrom G.S."/>
            <person name="Colston T.J."/>
            <person name="Bartlett D.A."/>
            <person name="Mason A.J."/>
            <person name="Ellsworth S.A."/>
            <person name="Rautsaw R.M."/>
            <person name="Lawrence K.C."/>
            <person name="Strickland J.L."/>
            <person name="He B."/>
            <person name="Fraser P."/>
            <person name="Margres M.J."/>
            <person name="Gilbert D.M."/>
            <person name="Gibbs H.L."/>
            <person name="Parkinson C.L."/>
            <person name="Rokyta D.R."/>
        </authorList>
    </citation>
    <scope>NUCLEOTIDE SEQUENCE [LARGE SCALE GENOMIC DNA]</scope>
    <source>
        <strain evidence="1">DRR0105</strain>
    </source>
</reference>
<dbReference type="AlphaFoldDB" id="A0AAW1C2U4"/>
<sequence length="313" mass="37116">MFIFAHKTETPLSTYTDSYRVPVVRKHIYQEPSLQQWTPNEHITKVIRSIDESLIRDGWSRVTTGLTMPKVDHPIDQAHLEKMVKRAVQEYSYKNSIEPTAYRPYKYWVSREEEKFNPVFIGNDRYATWRTGPYNSAAWNRYTTYLPRIPREAGMDAILRGMPMEYPPKPERLNNYEREVVVNMLNSLSRKQLPYVRHHYPIPGRMPYQGYYSPCTGRHYCLRGMDYYVDGAPTNERQISQLVEKIVRSFPYYDHQVDMMLCARLPTLPPSFPYMNLKWDTSHFKRSGGPERDSYIIHPEFVSEAYPSPPCWY</sequence>
<name>A0AAW1C2U4_CROAD</name>
<comment type="caution">
    <text evidence="1">The sequence shown here is derived from an EMBL/GenBank/DDBJ whole genome shotgun (WGS) entry which is preliminary data.</text>
</comment>
<dbReference type="GO" id="GO:0043014">
    <property type="term" value="F:alpha-tubulin binding"/>
    <property type="evidence" value="ECO:0007669"/>
    <property type="project" value="TreeGrafter"/>
</dbReference>
<proteinExistence type="predicted"/>
<dbReference type="InterPro" id="IPR028195">
    <property type="entry name" value="SPMIP6"/>
</dbReference>
<gene>
    <name evidence="1" type="ORF">NXF25_007514</name>
</gene>
<dbReference type="EMBL" id="JAOTOJ010000002">
    <property type="protein sequence ID" value="KAK9408740.1"/>
    <property type="molecule type" value="Genomic_DNA"/>
</dbReference>
<organism evidence="1 2">
    <name type="scientific">Crotalus adamanteus</name>
    <name type="common">Eastern diamondback rattlesnake</name>
    <dbReference type="NCBI Taxonomy" id="8729"/>
    <lineage>
        <taxon>Eukaryota</taxon>
        <taxon>Metazoa</taxon>
        <taxon>Chordata</taxon>
        <taxon>Craniata</taxon>
        <taxon>Vertebrata</taxon>
        <taxon>Euteleostomi</taxon>
        <taxon>Lepidosauria</taxon>
        <taxon>Squamata</taxon>
        <taxon>Bifurcata</taxon>
        <taxon>Unidentata</taxon>
        <taxon>Episquamata</taxon>
        <taxon>Toxicofera</taxon>
        <taxon>Serpentes</taxon>
        <taxon>Colubroidea</taxon>
        <taxon>Viperidae</taxon>
        <taxon>Crotalinae</taxon>
        <taxon>Crotalus</taxon>
    </lineage>
</organism>
<accession>A0AAW1C2U4</accession>
<dbReference type="GO" id="GO:0048471">
    <property type="term" value="C:perinuclear region of cytoplasm"/>
    <property type="evidence" value="ECO:0007669"/>
    <property type="project" value="TreeGrafter"/>
</dbReference>
<dbReference type="PANTHER" id="PTHR35664:SF1">
    <property type="entry name" value="SPERMATID-SPECIFIC MANCHETTE-RELATED PROTEIN 1"/>
    <property type="match status" value="1"/>
</dbReference>
<evidence type="ECO:0000313" key="2">
    <source>
        <dbReference type="Proteomes" id="UP001474421"/>
    </source>
</evidence>
<evidence type="ECO:0000313" key="1">
    <source>
        <dbReference type="EMBL" id="KAK9408740.1"/>
    </source>
</evidence>
<dbReference type="GO" id="GO:0002177">
    <property type="term" value="C:manchette"/>
    <property type="evidence" value="ECO:0007669"/>
    <property type="project" value="TreeGrafter"/>
</dbReference>